<sequence length="216" mass="23426">MYATPEFLLIGAVALVGVLHTIVPDHWGPIALLARQERWSQHKVITTALGAGTGHVLSTLLIGLVMWYAGLEVAHHYGALVARISSLGLILFGGWMCIAAWRELRAQAHPAPGTLVPGHHLPGHTRATALVLVLGSSPMIEGLPAFFAAGRYGSWLIGVMALVFAVSTIVTYVVMCVYSTRGLRQFRFRAIERYGEVLSGGFIMLLGFVFLIWPLV</sequence>
<feature type="transmembrane region" description="Helical" evidence="1">
    <location>
        <begin position="155"/>
        <end position="177"/>
    </location>
</feature>
<proteinExistence type="predicted"/>
<dbReference type="AlphaFoldDB" id="T1C2D6"/>
<feature type="transmembrane region" description="Helical" evidence="1">
    <location>
        <begin position="6"/>
        <end position="23"/>
    </location>
</feature>
<protein>
    <submittedName>
        <fullName evidence="3">Uncharacterized protein</fullName>
    </submittedName>
</protein>
<dbReference type="EMBL" id="AUZZ01001438">
    <property type="protein sequence ID" value="EQD64350.1"/>
    <property type="molecule type" value="Genomic_DNA"/>
</dbReference>
<reference evidence="3" key="1">
    <citation type="submission" date="2013-08" db="EMBL/GenBank/DDBJ databases">
        <authorList>
            <person name="Mendez C."/>
            <person name="Richter M."/>
            <person name="Ferrer M."/>
            <person name="Sanchez J."/>
        </authorList>
    </citation>
    <scope>NUCLEOTIDE SEQUENCE</scope>
</reference>
<dbReference type="PANTHER" id="PTHR36394">
    <property type="entry name" value="OS01G0277700 PROTEIN"/>
    <property type="match status" value="1"/>
</dbReference>
<feature type="transmembrane region" description="Helical" evidence="1">
    <location>
        <begin position="197"/>
        <end position="215"/>
    </location>
</feature>
<evidence type="ECO:0000313" key="2">
    <source>
        <dbReference type="EMBL" id="EQD64350.1"/>
    </source>
</evidence>
<feature type="transmembrane region" description="Helical" evidence="1">
    <location>
        <begin position="44"/>
        <end position="68"/>
    </location>
</feature>
<comment type="caution">
    <text evidence="3">The sequence shown here is derived from an EMBL/GenBank/DDBJ whole genome shotgun (WGS) entry which is preliminary data.</text>
</comment>
<evidence type="ECO:0000256" key="1">
    <source>
        <dbReference type="SAM" id="Phobius"/>
    </source>
</evidence>
<evidence type="ECO:0000313" key="3">
    <source>
        <dbReference type="EMBL" id="EQD76142.1"/>
    </source>
</evidence>
<accession>T1C2D6</accession>
<name>T1C2D6_9ZZZZ</name>
<organism evidence="3">
    <name type="scientific">mine drainage metagenome</name>
    <dbReference type="NCBI Taxonomy" id="410659"/>
    <lineage>
        <taxon>unclassified sequences</taxon>
        <taxon>metagenomes</taxon>
        <taxon>ecological metagenomes</taxon>
    </lineage>
</organism>
<gene>
    <name evidence="3" type="ORF">B1B_01889</name>
    <name evidence="2" type="ORF">B2A_02048</name>
</gene>
<dbReference type="PANTHER" id="PTHR36394:SF1">
    <property type="entry name" value="OS01G0277700 PROTEIN"/>
    <property type="match status" value="1"/>
</dbReference>
<feature type="transmembrane region" description="Helical" evidence="1">
    <location>
        <begin position="80"/>
        <end position="101"/>
    </location>
</feature>
<keyword evidence="1" id="KW-1133">Transmembrane helix</keyword>
<dbReference type="EMBL" id="AUZY01001126">
    <property type="protein sequence ID" value="EQD76142.1"/>
    <property type="molecule type" value="Genomic_DNA"/>
</dbReference>
<keyword evidence="1" id="KW-0472">Membrane</keyword>
<keyword evidence="1" id="KW-0812">Transmembrane</keyword>
<reference evidence="3" key="2">
    <citation type="journal article" date="2014" name="ISME J.">
        <title>Microbial stratification in low pH oxic and suboxic macroscopic growths along an acid mine drainage.</title>
        <authorList>
            <person name="Mendez-Garcia C."/>
            <person name="Mesa V."/>
            <person name="Sprenger R.R."/>
            <person name="Richter M."/>
            <person name="Diez M.S."/>
            <person name="Solano J."/>
            <person name="Bargiela R."/>
            <person name="Golyshina O.V."/>
            <person name="Manteca A."/>
            <person name="Ramos J.L."/>
            <person name="Gallego J.R."/>
            <person name="Llorente I."/>
            <person name="Martins Dos Santos V.A."/>
            <person name="Jensen O.N."/>
            <person name="Pelaez A.I."/>
            <person name="Sanchez J."/>
            <person name="Ferrer M."/>
        </authorList>
    </citation>
    <scope>NUCLEOTIDE SEQUENCE</scope>
</reference>